<protein>
    <submittedName>
        <fullName evidence="4">T9SS type A sorting domain-containing protein</fullName>
    </submittedName>
</protein>
<feature type="signal peptide" evidence="2">
    <location>
        <begin position="1"/>
        <end position="37"/>
    </location>
</feature>
<evidence type="ECO:0000313" key="5">
    <source>
        <dbReference type="Proteomes" id="UP001211005"/>
    </source>
</evidence>
<keyword evidence="5" id="KW-1185">Reference proteome</keyword>
<name>A0ABY7LNS1_9BACT</name>
<evidence type="ECO:0000256" key="1">
    <source>
        <dbReference type="ARBA" id="ARBA00022737"/>
    </source>
</evidence>
<sequence>MQKSLPFIHRARRSWRQLAVAASSLALLALSPGHARAQADTYQFAAATGTYAPLPGTASVATVVQDDDAISGALPIGFPFAFDGIPYTTVYASSNGFLSFNANATSGLTNNLTTGGGTSQLPLLAPLWDDLGGELANSAARYQTSGTAPNRVFTFEWQNWSWNYNATSAVVSFQVKLYETSNRIEFVYRPEGGAANSPSASIGIAGTGTPIPFLSLGSTSASPTVSSTAETNTLSTLPATGQLYAFTPPVATGCPTPRNLAVTGTTATAAVVAWSVTGGGGTFAINYGPTGFTPGTGGQTITSTGTSVTIPGLSPSTSYQFYVTQLCSGSTSSRSTAGAFRTECVTPTYAALPFSETFESTWLDRCATRDVPGNSWRNTPLTGNNSWRREDDGAAANWTSATSYAYTPNGSQNSAHSARFHSGSASSGLIGTLDLFVNLSGAGSRELAFDYINTTGSDSLTVQISTNGGLTFGPFLLRLGSASGGFRGQTLALASTSATTVIRFRARADFGSTDIGLDNITISSCPRVSNVVASNITGSGATVTFTPVTGSGGYTVVAIPATGPAITATGSGSPIQLTGLQGLMDYTVGVASSCGAGQFSAPVTTTFTTLLPPLSNDEPCTATALPANGTPLTTSNLGATASPANGYANPGCALASNPKDVWFSFVAPSNGPRTLVVTGGPAGQVRLFSATSCNGPFTQLACLASTGSGTAAGPLAVPSLTPGTTYYVSVSGYGSSDTQGAFTIALASTLSTGTGQLPGGEVSVFPTPHLGGPLMLRLRGAEAGVAAVQVALLNALGQQVLRQQLAVRGGALEQTLPVQGLAKGFYTLRVQVGEHTVTRKVVLE</sequence>
<keyword evidence="2" id="KW-0732">Signal</keyword>
<dbReference type="PANTHER" id="PTHR46708">
    <property type="entry name" value="TENASCIN"/>
    <property type="match status" value="1"/>
</dbReference>
<evidence type="ECO:0000259" key="3">
    <source>
        <dbReference type="PROSITE" id="PS50853"/>
    </source>
</evidence>
<dbReference type="Gene3D" id="2.60.120.200">
    <property type="match status" value="1"/>
</dbReference>
<gene>
    <name evidence="4" type="ORF">O3303_00570</name>
</gene>
<dbReference type="InterPro" id="IPR036116">
    <property type="entry name" value="FN3_sf"/>
</dbReference>
<accession>A0ABY7LNS1</accession>
<dbReference type="InterPro" id="IPR050991">
    <property type="entry name" value="ECM_Regulatory_Proteins"/>
</dbReference>
<dbReference type="NCBIfam" id="TIGR04183">
    <property type="entry name" value="Por_Secre_tail"/>
    <property type="match status" value="1"/>
</dbReference>
<dbReference type="SUPFAM" id="SSF49265">
    <property type="entry name" value="Fibronectin type III"/>
    <property type="match status" value="2"/>
</dbReference>
<feature type="domain" description="Fibronectin type-III" evidence="3">
    <location>
        <begin position="256"/>
        <end position="345"/>
    </location>
</feature>
<dbReference type="InterPro" id="IPR003961">
    <property type="entry name" value="FN3_dom"/>
</dbReference>
<feature type="domain" description="Fibronectin type-III" evidence="3">
    <location>
        <begin position="527"/>
        <end position="613"/>
    </location>
</feature>
<dbReference type="Pfam" id="PF00041">
    <property type="entry name" value="fn3"/>
    <property type="match status" value="1"/>
</dbReference>
<dbReference type="Proteomes" id="UP001211005">
    <property type="component" value="Chromosome"/>
</dbReference>
<dbReference type="PROSITE" id="PS50853">
    <property type="entry name" value="FN3"/>
    <property type="match status" value="2"/>
</dbReference>
<dbReference type="InterPro" id="IPR013783">
    <property type="entry name" value="Ig-like_fold"/>
</dbReference>
<dbReference type="PANTHER" id="PTHR46708:SF2">
    <property type="entry name" value="FIBRONECTIN TYPE-III DOMAIN-CONTAINING PROTEIN"/>
    <property type="match status" value="1"/>
</dbReference>
<evidence type="ECO:0000256" key="2">
    <source>
        <dbReference type="SAM" id="SignalP"/>
    </source>
</evidence>
<proteinExistence type="predicted"/>
<dbReference type="Gene3D" id="2.60.40.10">
    <property type="entry name" value="Immunoglobulins"/>
    <property type="match status" value="2"/>
</dbReference>
<dbReference type="RefSeq" id="WP_269560123.1">
    <property type="nucleotide sequence ID" value="NZ_CP114767.1"/>
</dbReference>
<dbReference type="InterPro" id="IPR026444">
    <property type="entry name" value="Secre_tail"/>
</dbReference>
<keyword evidence="1" id="KW-0677">Repeat</keyword>
<evidence type="ECO:0000313" key="4">
    <source>
        <dbReference type="EMBL" id="WBA42065.1"/>
    </source>
</evidence>
<feature type="chain" id="PRO_5046054931" evidence="2">
    <location>
        <begin position="38"/>
        <end position="844"/>
    </location>
</feature>
<organism evidence="4 5">
    <name type="scientific">Hymenobacter canadensis</name>
    <dbReference type="NCBI Taxonomy" id="2999067"/>
    <lineage>
        <taxon>Bacteria</taxon>
        <taxon>Pseudomonadati</taxon>
        <taxon>Bacteroidota</taxon>
        <taxon>Cytophagia</taxon>
        <taxon>Cytophagales</taxon>
        <taxon>Hymenobacteraceae</taxon>
        <taxon>Hymenobacter</taxon>
    </lineage>
</organism>
<dbReference type="SMART" id="SM00060">
    <property type="entry name" value="FN3"/>
    <property type="match status" value="3"/>
</dbReference>
<reference evidence="4 5" key="1">
    <citation type="submission" date="2022-12" db="EMBL/GenBank/DDBJ databases">
        <title>Hymenobacter canadensis sp. nov. isolated from lake water of the Cambridge Bay, Canada.</title>
        <authorList>
            <person name="Kim W.H."/>
            <person name="Lee Y.M."/>
        </authorList>
    </citation>
    <scope>NUCLEOTIDE SEQUENCE [LARGE SCALE GENOMIC DNA]</scope>
    <source>
        <strain evidence="4 5">PAMC 29467</strain>
    </source>
</reference>
<dbReference type="EMBL" id="CP114767">
    <property type="protein sequence ID" value="WBA42065.1"/>
    <property type="molecule type" value="Genomic_DNA"/>
</dbReference>